<feature type="domain" description="ShKT" evidence="4">
    <location>
        <begin position="439"/>
        <end position="476"/>
    </location>
</feature>
<dbReference type="PANTHER" id="PTHR21724">
    <property type="entry name" value="SHKT DOMAIN-CONTAINING PROTEIN"/>
    <property type="match status" value="1"/>
</dbReference>
<feature type="domain" description="ShKT" evidence="4">
    <location>
        <begin position="245"/>
        <end position="282"/>
    </location>
</feature>
<feature type="domain" description="ShKT" evidence="4">
    <location>
        <begin position="331"/>
        <end position="368"/>
    </location>
</feature>
<dbReference type="Pfam" id="PF05826">
    <property type="entry name" value="Phospholip_A2_2"/>
    <property type="match status" value="1"/>
</dbReference>
<keyword evidence="6" id="KW-1185">Reference proteome</keyword>
<dbReference type="GO" id="GO:0004623">
    <property type="term" value="F:phospholipase A2 activity"/>
    <property type="evidence" value="ECO:0007669"/>
    <property type="project" value="InterPro"/>
</dbReference>
<keyword evidence="2" id="KW-0964">Secreted</keyword>
<proteinExistence type="predicted"/>
<dbReference type="SUPFAM" id="SSF48619">
    <property type="entry name" value="Phospholipase A2, PLA2"/>
    <property type="match status" value="1"/>
</dbReference>
<dbReference type="SMART" id="SM00254">
    <property type="entry name" value="ShKT"/>
    <property type="match status" value="5"/>
</dbReference>
<dbReference type="PROSITE" id="PS00118">
    <property type="entry name" value="PA2_HIS"/>
    <property type="match status" value="1"/>
</dbReference>
<dbReference type="Gene3D" id="1.20.90.10">
    <property type="entry name" value="Phospholipase A2 domain"/>
    <property type="match status" value="1"/>
</dbReference>
<dbReference type="GO" id="GO:0050482">
    <property type="term" value="P:arachidonate secretion"/>
    <property type="evidence" value="ECO:0007669"/>
    <property type="project" value="InterPro"/>
</dbReference>
<dbReference type="PROSITE" id="PS51670">
    <property type="entry name" value="SHKT"/>
    <property type="match status" value="5"/>
</dbReference>
<evidence type="ECO:0000256" key="2">
    <source>
        <dbReference type="ARBA" id="ARBA00022525"/>
    </source>
</evidence>
<dbReference type="EMBL" id="JAUCMV010000002">
    <property type="protein sequence ID" value="KAK0419016.1"/>
    <property type="molecule type" value="Genomic_DNA"/>
</dbReference>
<evidence type="ECO:0000313" key="6">
    <source>
        <dbReference type="Proteomes" id="UP001175271"/>
    </source>
</evidence>
<feature type="domain" description="ShKT" evidence="4">
    <location>
        <begin position="284"/>
        <end position="321"/>
    </location>
</feature>
<dbReference type="InterPro" id="IPR003582">
    <property type="entry name" value="ShKT_dom"/>
</dbReference>
<dbReference type="Pfam" id="PF01549">
    <property type="entry name" value="ShK"/>
    <property type="match status" value="5"/>
</dbReference>
<evidence type="ECO:0000259" key="4">
    <source>
        <dbReference type="PROSITE" id="PS51670"/>
    </source>
</evidence>
<sequence>MQIWRRHPSTYCRLSTAAMLPLQLVLFLASVVCVISGSRYATKVRVFDDGLEVRETTDFNRLFVSEHLDGELIDCREVADIDELSRRVPTFIASDGSVDSDGDVDERSFIDLTAKCKHQRAPTNNRPKRSLTILPGTNWCGSGHQAPDPHTTTSETDKCCQQHDSCPIFLRPGEFKYGTRSYLPYTVSYCKCDYRFHNCLKEANTTTANLLGRFFFNVIHNECFELVREETCKEWYFFGLGGSQCVDDDPTGCAAHVKENQCFDPSWGPIMQEHCRKSCGLCDCIDLDPQNCAVHAAENHCTDPSWGPIMQDNCKKSCGLCSITSTTVAPCVDVDPVNCPTHAQENHCDDPTWGALMHQYCQKSCEFCASTTTGGSTLTNPQTTTSITTTTTVTSTIAPCVDDDPVNCPTHAQQNQCTDPSWGPIMQKSCKKSCGLCDCSDVDPLNCAYNAQQNLCNDPAWSQIMHSNCRKSCGLC</sequence>
<dbReference type="InterPro" id="IPR033113">
    <property type="entry name" value="PLA2_histidine"/>
</dbReference>
<dbReference type="Gene3D" id="1.10.10.1940">
    <property type="match status" value="4"/>
</dbReference>
<evidence type="ECO:0000256" key="3">
    <source>
        <dbReference type="PROSITE-ProRule" id="PRU01005"/>
    </source>
</evidence>
<dbReference type="PANTHER" id="PTHR21724:SF109">
    <property type="entry name" value="SHKT DOMAIN-CONTAINING PROTEIN"/>
    <property type="match status" value="1"/>
</dbReference>
<protein>
    <recommendedName>
        <fullName evidence="4">ShKT domain-containing protein</fullName>
    </recommendedName>
</protein>
<dbReference type="GO" id="GO:0005576">
    <property type="term" value="C:extracellular region"/>
    <property type="evidence" value="ECO:0007669"/>
    <property type="project" value="UniProtKB-SubCell"/>
</dbReference>
<dbReference type="AlphaFoldDB" id="A0AA39I732"/>
<evidence type="ECO:0000256" key="1">
    <source>
        <dbReference type="ARBA" id="ARBA00004613"/>
    </source>
</evidence>
<dbReference type="Proteomes" id="UP001175271">
    <property type="component" value="Unassembled WGS sequence"/>
</dbReference>
<comment type="caution">
    <text evidence="5">The sequence shown here is derived from an EMBL/GenBank/DDBJ whole genome shotgun (WGS) entry which is preliminary data.</text>
</comment>
<reference evidence="5" key="1">
    <citation type="submission" date="2023-06" db="EMBL/GenBank/DDBJ databases">
        <title>Genomic analysis of the entomopathogenic nematode Steinernema hermaphroditum.</title>
        <authorList>
            <person name="Schwarz E.M."/>
            <person name="Heppert J.K."/>
            <person name="Baniya A."/>
            <person name="Schwartz H.T."/>
            <person name="Tan C.-H."/>
            <person name="Antoshechkin I."/>
            <person name="Sternberg P.W."/>
            <person name="Goodrich-Blair H."/>
            <person name="Dillman A.R."/>
        </authorList>
    </citation>
    <scope>NUCLEOTIDE SEQUENCE</scope>
    <source>
        <strain evidence="5">PS9179</strain>
        <tissue evidence="5">Whole animal</tissue>
    </source>
</reference>
<dbReference type="InterPro" id="IPR036444">
    <property type="entry name" value="PLipase_A2_dom_sf"/>
</dbReference>
<name>A0AA39I732_9BILA</name>
<evidence type="ECO:0000313" key="5">
    <source>
        <dbReference type="EMBL" id="KAK0419016.1"/>
    </source>
</evidence>
<feature type="domain" description="ShKT" evidence="4">
    <location>
        <begin position="400"/>
        <end position="437"/>
    </location>
</feature>
<accession>A0AA39I732</accession>
<dbReference type="InterPro" id="IPR016090">
    <property type="entry name" value="PLA2-like_dom"/>
</dbReference>
<comment type="subcellular location">
    <subcellularLocation>
        <location evidence="1">Secreted</location>
    </subcellularLocation>
</comment>
<dbReference type="GO" id="GO:0006644">
    <property type="term" value="P:phospholipid metabolic process"/>
    <property type="evidence" value="ECO:0007669"/>
    <property type="project" value="InterPro"/>
</dbReference>
<comment type="caution">
    <text evidence="3">Lacks conserved residue(s) required for the propagation of feature annotation.</text>
</comment>
<organism evidence="5 6">
    <name type="scientific">Steinernema hermaphroditum</name>
    <dbReference type="NCBI Taxonomy" id="289476"/>
    <lineage>
        <taxon>Eukaryota</taxon>
        <taxon>Metazoa</taxon>
        <taxon>Ecdysozoa</taxon>
        <taxon>Nematoda</taxon>
        <taxon>Chromadorea</taxon>
        <taxon>Rhabditida</taxon>
        <taxon>Tylenchina</taxon>
        <taxon>Panagrolaimomorpha</taxon>
        <taxon>Strongyloidoidea</taxon>
        <taxon>Steinernematidae</taxon>
        <taxon>Steinernema</taxon>
    </lineage>
</organism>
<gene>
    <name evidence="5" type="ORF">QR680_013906</name>
</gene>